<evidence type="ECO:0000256" key="18">
    <source>
        <dbReference type="ARBA" id="ARBA00055550"/>
    </source>
</evidence>
<feature type="compositionally biased region" description="Polar residues" evidence="20">
    <location>
        <begin position="597"/>
        <end position="608"/>
    </location>
</feature>
<feature type="region of interest" description="Disordered" evidence="20">
    <location>
        <begin position="1487"/>
        <end position="1510"/>
    </location>
</feature>
<dbReference type="InterPro" id="IPR045152">
    <property type="entry name" value="EDC4-like"/>
</dbReference>
<dbReference type="Gene3D" id="2.130.10.10">
    <property type="entry name" value="YVTN repeat-like/Quinoprotein amine dehydrogenase"/>
    <property type="match status" value="1"/>
</dbReference>
<evidence type="ECO:0000256" key="4">
    <source>
        <dbReference type="ARBA" id="ARBA00008377"/>
    </source>
</evidence>
<evidence type="ECO:0000256" key="16">
    <source>
        <dbReference type="ARBA" id="ARBA00023242"/>
    </source>
</evidence>
<evidence type="ECO:0000256" key="11">
    <source>
        <dbReference type="ARBA" id="ARBA00022729"/>
    </source>
</evidence>
<dbReference type="Pfam" id="PF15056">
    <property type="entry name" value="NRN1"/>
    <property type="match status" value="1"/>
</dbReference>
<dbReference type="Pfam" id="PF16529">
    <property type="entry name" value="Ge1_WD40"/>
    <property type="match status" value="1"/>
</dbReference>
<dbReference type="GO" id="GO:0031087">
    <property type="term" value="P:deadenylation-independent decapping of nuclear-transcribed mRNA"/>
    <property type="evidence" value="ECO:0007669"/>
    <property type="project" value="InterPro"/>
</dbReference>
<evidence type="ECO:0000256" key="6">
    <source>
        <dbReference type="ARBA" id="ARBA00015762"/>
    </source>
</evidence>
<feature type="compositionally biased region" description="Low complexity" evidence="20">
    <location>
        <begin position="701"/>
        <end position="713"/>
    </location>
</feature>
<dbReference type="InterPro" id="IPR001680">
    <property type="entry name" value="WD40_rpt"/>
</dbReference>
<feature type="compositionally biased region" description="Gly residues" evidence="20">
    <location>
        <begin position="937"/>
        <end position="947"/>
    </location>
</feature>
<evidence type="ECO:0000256" key="19">
    <source>
        <dbReference type="PROSITE-ProRule" id="PRU00221"/>
    </source>
</evidence>
<evidence type="ECO:0000256" key="3">
    <source>
        <dbReference type="ARBA" id="ARBA00004609"/>
    </source>
</evidence>
<reference evidence="23 24" key="1">
    <citation type="submission" date="2019-06" db="EMBL/GenBank/DDBJ databases">
        <title>Discovery of a novel chromosome fission-fusion reversal in muntjac.</title>
        <authorList>
            <person name="Mudd A.B."/>
            <person name="Bredeson J.V."/>
            <person name="Baum R."/>
            <person name="Hockemeyer D."/>
            <person name="Rokhsar D.S."/>
        </authorList>
    </citation>
    <scope>NUCLEOTIDE SEQUENCE [LARGE SCALE GENOMIC DNA]</scope>
    <source>
        <strain evidence="23">UTSW_UCB_Mm</strain>
        <tissue evidence="23">Fibroblast cell line</tissue>
    </source>
</reference>
<feature type="region of interest" description="Disordered" evidence="20">
    <location>
        <begin position="929"/>
        <end position="956"/>
    </location>
</feature>
<evidence type="ECO:0000256" key="7">
    <source>
        <dbReference type="ARBA" id="ARBA00022475"/>
    </source>
</evidence>
<dbReference type="Pfam" id="PF21289">
    <property type="entry name" value="EDC4_C"/>
    <property type="match status" value="1"/>
</dbReference>
<comment type="similarity">
    <text evidence="4">Belongs to the neuritin family.</text>
</comment>
<keyword evidence="10" id="KW-0336">GPI-anchor</keyword>
<dbReference type="InterPro" id="IPR032401">
    <property type="entry name" value="EDC4_WD40"/>
</dbReference>
<keyword evidence="13" id="KW-0175">Coiled coil</keyword>
<feature type="compositionally biased region" description="Polar residues" evidence="20">
    <location>
        <begin position="750"/>
        <end position="760"/>
    </location>
</feature>
<dbReference type="SMART" id="SM00320">
    <property type="entry name" value="WD40"/>
    <property type="match status" value="2"/>
</dbReference>
<evidence type="ECO:0000256" key="2">
    <source>
        <dbReference type="ARBA" id="ARBA00004201"/>
    </source>
</evidence>
<evidence type="ECO:0000256" key="8">
    <source>
        <dbReference type="ARBA" id="ARBA00022490"/>
    </source>
</evidence>
<dbReference type="FunFam" id="1.10.220.100:FF:000001">
    <property type="entry name" value="Enhancer of mRNA-decapping protein 4"/>
    <property type="match status" value="1"/>
</dbReference>
<feature type="repeat" description="WD" evidence="19">
    <location>
        <begin position="294"/>
        <end position="327"/>
    </location>
</feature>
<dbReference type="FunFam" id="2.130.10.10:FF:000138">
    <property type="entry name" value="Enhancer of mRNA-decapping protein 4"/>
    <property type="match status" value="1"/>
</dbReference>
<keyword evidence="11" id="KW-0732">Signal</keyword>
<feature type="compositionally biased region" description="Polar residues" evidence="20">
    <location>
        <begin position="655"/>
        <end position="674"/>
    </location>
</feature>
<dbReference type="Gene3D" id="1.10.220.100">
    <property type="entry name" value="conserved c-terminal region of ge- 1"/>
    <property type="match status" value="1"/>
</dbReference>
<keyword evidence="17" id="KW-0449">Lipoprotein</keyword>
<dbReference type="PANTHER" id="PTHR15598:SF5">
    <property type="entry name" value="ENHANCER OF MRNA-DECAPPING PROTEIN 4"/>
    <property type="match status" value="1"/>
</dbReference>
<dbReference type="GO" id="GO:0005886">
    <property type="term" value="C:plasma membrane"/>
    <property type="evidence" value="ECO:0007669"/>
    <property type="project" value="UniProtKB-SubCell"/>
</dbReference>
<dbReference type="EMBL" id="VCEA01000002">
    <property type="protein sequence ID" value="KAB0347064.1"/>
    <property type="molecule type" value="Genomic_DNA"/>
</dbReference>
<feature type="region of interest" description="Disordered" evidence="20">
    <location>
        <begin position="474"/>
        <end position="509"/>
    </location>
</feature>
<proteinExistence type="inferred from homology"/>
<feature type="region of interest" description="Disordered" evidence="20">
    <location>
        <begin position="24"/>
        <end position="43"/>
    </location>
</feature>
<dbReference type="GO" id="GO:0000932">
    <property type="term" value="C:P-body"/>
    <property type="evidence" value="ECO:0007669"/>
    <property type="project" value="UniProtKB-SubCell"/>
</dbReference>
<keyword evidence="15" id="KW-0325">Glycoprotein</keyword>
<dbReference type="GO" id="GO:0098552">
    <property type="term" value="C:side of membrane"/>
    <property type="evidence" value="ECO:0007669"/>
    <property type="project" value="UniProtKB-KW"/>
</dbReference>
<evidence type="ECO:0000256" key="10">
    <source>
        <dbReference type="ARBA" id="ARBA00022622"/>
    </source>
</evidence>
<protein>
    <recommendedName>
        <fullName evidence="6">Enhancer of mRNA-decapping protein 4</fullName>
    </recommendedName>
</protein>
<comment type="similarity">
    <text evidence="5">Belongs to the WD repeat EDC4 family.</text>
</comment>
<evidence type="ECO:0000256" key="20">
    <source>
        <dbReference type="SAM" id="MobiDB-lite"/>
    </source>
</evidence>
<comment type="function">
    <text evidence="18">In the process of mRNA degradation, seems to play a role in mRNA decapping. Component of a complex containing DCP2 and DCP1A which functions in decapping of ARE-containing mRNAs. Promotes complex formation between DCP1A and DCP2. Enhances the catalytic activity of DCP2 (in vitro).</text>
</comment>
<feature type="region of interest" description="Disordered" evidence="20">
    <location>
        <begin position="691"/>
        <end position="783"/>
    </location>
</feature>
<sequence>MASSCASIDIEDATQHLRDILKLDRPAGGPSAENQRPSNAYNGDLNGLLVPDPLCSGDSASTNKPGLRAMPPINLQEKQVICLLGDDSSTGIGILAKEVEIVASSDSSISSKARGSNKVKIQPVAKYDWEQKYYYGNLIAVSNSFLAYAIRAANNGSAMVRVISVSTSERTLLKGFTGSVADLAFAHLNSPQLACLDEAGNLFVWRLALINGKIQEEILVHIRQPEGTPLNHFRRIIWCPFIPEESEDCCEEGSPTVALLHEDRAEVWDLDMLRTNHSTWPVDVSQIKQGFIVVKGHSTCLSEGALSPDGTVLATASHDGFVKFWQIYIEGQDEPRFSPDIFSPVSVPPSLKVCLDLSAEYLILSDVQRKVLYVMELLQNQEEGRACFSSISEFLLTHPVLSFGIQVVSRCRLRHTEVLPAEEENDSLGADGTHGAGAMESAAGVLIKLFCVHTKALQDVQIRFQPQLNPDVVAPLPSHPAHEDFAFGESRPELGSEGLGSATQGSQPDLRRIVELPAPADFLNLSSETKPKLMTPDAFMTPSTSLQQIAASPSSSSSSSSSSLTAVSAMSSTSVVDPSLPRPPEELTLSPKLQLDSGLTMSSSSLQASPRGLLPGLLPGPADKLTPKGPGQVPTAASALALELQEVEPLGLPQASPSRTRSPDVISSASTALSQDIPEIASEALSRGFGASAPEGLEPDSMASAASALHLLSPRPRPGPELGPQLSLDGGPGDGDRHSTPSLLEAVLTQEATAPDSQVWPTAPDITRETCSSLAESPRNGLQEKHKSLAFHRPPYHLLQQHDSQDASAEQSDHDDEVASLASAAGNFGTKVPTPRLPAKDWKTKGSPRASPKLKRKGKKDDGDSSLGSRLTEHQVAETPENWPALIWQQQRELAQLWHSQEELLQRLCTQLEGLQSTVTGHVERALESRHEQERILGGGAQLGRGTGRQPDSTERRLERALAEGQQRGGQLQEQLTQQLSQALSSAVAGRLERSIRDEIKKTVPPCVSRSLEPVAGQLSNSVATKLTAVESSMKENISKLLKSKNLTDAIARAAADTLQGPMQAAYREAFQSVVLPAFEKSCQAMFQQINDSFRLGTQEYLQQLESHMKSRKAREQEAREPVLAQLRGLVSTLQGATEQMAATVSGSVRAEVQHQLHVAVGSLQEAILAQVQRIVKGEVSVALKEQQAAVTSSIMQAMRSAAGTPVPAAHLDCQAQQAHILQLLQQGHLNQAFQQALTAADLNLVLYVCETVDPGQVFGQPPCPLSQPVLLSLIQQLASDLGTRTDLKLSYLEEAVMHLDHSDPITRDHMGSVMAQTGLGQSRVMPAQFYGDSTGYGLQGVVASRCRLGPGWLLALLVGSQLGMMRCCCCCHHRQPPCALGLLLLLLLPPLAPLAAAAAGPGRCDTIYQGFAECLIRLGDGMGHGGELETVCRYGSWNDFHTCASRVLLGCPEEAAAVWESLQQEARRAPHPDNLHTLCGTPVRLQEHGVGPETNQETLRATAPAPTPAPTPPLLAAALALACLLGPLA</sequence>
<feature type="compositionally biased region" description="Polar residues" evidence="20">
    <location>
        <begin position="32"/>
        <end position="41"/>
    </location>
</feature>
<evidence type="ECO:0000256" key="15">
    <source>
        <dbReference type="ARBA" id="ARBA00023180"/>
    </source>
</evidence>
<accession>A0A5N3VD79</accession>
<keyword evidence="24" id="KW-1185">Reference proteome</keyword>
<evidence type="ECO:0000313" key="23">
    <source>
        <dbReference type="EMBL" id="KAB0347064.1"/>
    </source>
</evidence>
<dbReference type="Proteomes" id="UP000326458">
    <property type="component" value="Unassembled WGS sequence"/>
</dbReference>
<feature type="domain" description="Enhancer of mRNA-decapping protein 4 WD40 repeat region" evidence="21">
    <location>
        <begin position="115"/>
        <end position="336"/>
    </location>
</feature>
<comment type="caution">
    <text evidence="23">The sequence shown here is derived from an EMBL/GenBank/DDBJ whole genome shotgun (WGS) entry which is preliminary data.</text>
</comment>
<comment type="subcellular location">
    <subcellularLocation>
        <location evidence="3">Cell membrane</location>
        <topology evidence="3">Lipid-anchor</topology>
        <topology evidence="3">GPI-anchor</topology>
    </subcellularLocation>
    <subcellularLocation>
        <location evidence="2">Cytoplasm</location>
        <location evidence="2">P-body</location>
    </subcellularLocation>
    <subcellularLocation>
        <location evidence="1">Nucleus</location>
    </subcellularLocation>
</comment>
<dbReference type="Gene3D" id="6.10.140.270">
    <property type="match status" value="1"/>
</dbReference>
<dbReference type="GO" id="GO:0005634">
    <property type="term" value="C:nucleus"/>
    <property type="evidence" value="ECO:0007669"/>
    <property type="project" value="UniProtKB-SubCell"/>
</dbReference>
<dbReference type="PROSITE" id="PS50294">
    <property type="entry name" value="WD_REPEATS_REGION"/>
    <property type="match status" value="1"/>
</dbReference>
<evidence type="ECO:0000259" key="21">
    <source>
        <dbReference type="Pfam" id="PF16529"/>
    </source>
</evidence>
<dbReference type="GO" id="GO:0007399">
    <property type="term" value="P:nervous system development"/>
    <property type="evidence" value="ECO:0007669"/>
    <property type="project" value="InterPro"/>
</dbReference>
<feature type="compositionally biased region" description="Low complexity" evidence="20">
    <location>
        <begin position="612"/>
        <end position="621"/>
    </location>
</feature>
<keyword evidence="9 19" id="KW-0853">WD repeat</keyword>
<evidence type="ECO:0000259" key="22">
    <source>
        <dbReference type="Pfam" id="PF21289"/>
    </source>
</evidence>
<dbReference type="InterPro" id="IPR044938">
    <property type="entry name" value="EDC4_C_sf"/>
</dbReference>
<evidence type="ECO:0000256" key="12">
    <source>
        <dbReference type="ARBA" id="ARBA00022737"/>
    </source>
</evidence>
<feature type="domain" description="Enhancer of mRNA-decapping protein 4 C-terminal" evidence="22">
    <location>
        <begin position="1221"/>
        <end position="1317"/>
    </location>
</feature>
<dbReference type="InterPro" id="IPR015943">
    <property type="entry name" value="WD40/YVTN_repeat-like_dom_sf"/>
</dbReference>
<keyword evidence="8" id="KW-0963">Cytoplasm</keyword>
<dbReference type="InterPro" id="IPR026144">
    <property type="entry name" value="Neuritin_fam"/>
</dbReference>
<keyword evidence="14" id="KW-0472">Membrane</keyword>
<keyword evidence="12" id="KW-0677">Repeat</keyword>
<keyword evidence="16" id="KW-0539">Nucleus</keyword>
<evidence type="ECO:0000256" key="5">
    <source>
        <dbReference type="ARBA" id="ARBA00009639"/>
    </source>
</evidence>
<evidence type="ECO:0000313" key="24">
    <source>
        <dbReference type="Proteomes" id="UP000326458"/>
    </source>
</evidence>
<dbReference type="SUPFAM" id="SSF50960">
    <property type="entry name" value="TolB, C-terminal domain"/>
    <property type="match status" value="1"/>
</dbReference>
<evidence type="ECO:0000256" key="13">
    <source>
        <dbReference type="ARBA" id="ARBA00023054"/>
    </source>
</evidence>
<evidence type="ECO:0000256" key="14">
    <source>
        <dbReference type="ARBA" id="ARBA00023136"/>
    </source>
</evidence>
<dbReference type="InterPro" id="IPR049404">
    <property type="entry name" value="EDC4_C"/>
</dbReference>
<gene>
    <name evidence="23" type="ORF">FD754_011921</name>
</gene>
<dbReference type="PANTHER" id="PTHR15598">
    <property type="entry name" value="ENHANCER OF MRNA-DECAPPING PROTEIN 4"/>
    <property type="match status" value="1"/>
</dbReference>
<feature type="compositionally biased region" description="Basic and acidic residues" evidence="20">
    <location>
        <begin position="480"/>
        <end position="494"/>
    </location>
</feature>
<evidence type="ECO:0000256" key="9">
    <source>
        <dbReference type="ARBA" id="ARBA00022574"/>
    </source>
</evidence>
<organism evidence="23 24">
    <name type="scientific">Muntiacus muntjak</name>
    <name type="common">Barking deer</name>
    <name type="synonym">Indian muntjac</name>
    <dbReference type="NCBI Taxonomy" id="9888"/>
    <lineage>
        <taxon>Eukaryota</taxon>
        <taxon>Metazoa</taxon>
        <taxon>Chordata</taxon>
        <taxon>Craniata</taxon>
        <taxon>Vertebrata</taxon>
        <taxon>Euteleostomi</taxon>
        <taxon>Mammalia</taxon>
        <taxon>Eutheria</taxon>
        <taxon>Laurasiatheria</taxon>
        <taxon>Artiodactyla</taxon>
        <taxon>Ruminantia</taxon>
        <taxon>Pecora</taxon>
        <taxon>Cervidae</taxon>
        <taxon>Muntiacinae</taxon>
        <taxon>Muntiacus</taxon>
    </lineage>
</organism>
<feature type="region of interest" description="Disordered" evidence="20">
    <location>
        <begin position="824"/>
        <end position="878"/>
    </location>
</feature>
<evidence type="ECO:0000256" key="1">
    <source>
        <dbReference type="ARBA" id="ARBA00004123"/>
    </source>
</evidence>
<name>A0A5N3VD79_MUNMU</name>
<dbReference type="PROSITE" id="PS50082">
    <property type="entry name" value="WD_REPEATS_2"/>
    <property type="match status" value="1"/>
</dbReference>
<evidence type="ECO:0000256" key="17">
    <source>
        <dbReference type="ARBA" id="ARBA00023288"/>
    </source>
</evidence>
<keyword evidence="7" id="KW-1003">Cell membrane</keyword>
<feature type="region of interest" description="Disordered" evidence="20">
    <location>
        <begin position="650"/>
        <end position="675"/>
    </location>
</feature>
<feature type="region of interest" description="Disordered" evidence="20">
    <location>
        <begin position="573"/>
        <end position="635"/>
    </location>
</feature>